<dbReference type="PANTHER" id="PTHR18901">
    <property type="entry name" value="2-DEOXYGLUCOSE-6-PHOSPHATE PHOSPHATASE 2"/>
    <property type="match status" value="1"/>
</dbReference>
<comment type="caution">
    <text evidence="1">The sequence shown here is derived from an EMBL/GenBank/DDBJ whole genome shotgun (WGS) entry which is preliminary data.</text>
</comment>
<dbReference type="InterPro" id="IPR023214">
    <property type="entry name" value="HAD_sf"/>
</dbReference>
<dbReference type="EMBL" id="DVFW01000021">
    <property type="protein sequence ID" value="HIQ80406.1"/>
    <property type="molecule type" value="Genomic_DNA"/>
</dbReference>
<dbReference type="Gene3D" id="3.40.50.1000">
    <property type="entry name" value="HAD superfamily/HAD-like"/>
    <property type="match status" value="1"/>
</dbReference>
<dbReference type="NCBIfam" id="TIGR01509">
    <property type="entry name" value="HAD-SF-IA-v3"/>
    <property type="match status" value="1"/>
</dbReference>
<dbReference type="InterPro" id="IPR023198">
    <property type="entry name" value="PGP-like_dom2"/>
</dbReference>
<dbReference type="Gene3D" id="1.10.150.240">
    <property type="entry name" value="Putative phosphatase, domain 2"/>
    <property type="match status" value="1"/>
</dbReference>
<protein>
    <submittedName>
        <fullName evidence="1">HAD family phosphatase</fullName>
    </submittedName>
</protein>
<evidence type="ECO:0000313" key="2">
    <source>
        <dbReference type="Proteomes" id="UP000886787"/>
    </source>
</evidence>
<evidence type="ECO:0000313" key="1">
    <source>
        <dbReference type="EMBL" id="HIQ80406.1"/>
    </source>
</evidence>
<dbReference type="SUPFAM" id="SSF56784">
    <property type="entry name" value="HAD-like"/>
    <property type="match status" value="1"/>
</dbReference>
<accession>A0A9D1CU56</accession>
<dbReference type="InterPro" id="IPR006439">
    <property type="entry name" value="HAD-SF_hydro_IA"/>
</dbReference>
<dbReference type="PRINTS" id="PR00413">
    <property type="entry name" value="HADHALOGNASE"/>
</dbReference>
<reference evidence="1" key="2">
    <citation type="journal article" date="2021" name="PeerJ">
        <title>Extensive microbial diversity within the chicken gut microbiome revealed by metagenomics and culture.</title>
        <authorList>
            <person name="Gilroy R."/>
            <person name="Ravi A."/>
            <person name="Getino M."/>
            <person name="Pursley I."/>
            <person name="Horton D.L."/>
            <person name="Alikhan N.F."/>
            <person name="Baker D."/>
            <person name="Gharbi K."/>
            <person name="Hall N."/>
            <person name="Watson M."/>
            <person name="Adriaenssens E.M."/>
            <person name="Foster-Nyarko E."/>
            <person name="Jarju S."/>
            <person name="Secka A."/>
            <person name="Antonio M."/>
            <person name="Oren A."/>
            <person name="Chaudhuri R.R."/>
            <person name="La Ragione R."/>
            <person name="Hildebrand F."/>
            <person name="Pallen M.J."/>
        </authorList>
    </citation>
    <scope>NUCLEOTIDE SEQUENCE</scope>
    <source>
        <strain evidence="1">ChiSjej1B19-3389</strain>
    </source>
</reference>
<dbReference type="SFLD" id="SFLDS00003">
    <property type="entry name" value="Haloacid_Dehalogenase"/>
    <property type="match status" value="1"/>
</dbReference>
<dbReference type="AlphaFoldDB" id="A0A9D1CU56"/>
<reference evidence="1" key="1">
    <citation type="submission" date="2020-10" db="EMBL/GenBank/DDBJ databases">
        <authorList>
            <person name="Gilroy R."/>
        </authorList>
    </citation>
    <scope>NUCLEOTIDE SEQUENCE</scope>
    <source>
        <strain evidence="1">ChiSjej1B19-3389</strain>
    </source>
</reference>
<organism evidence="1 2">
    <name type="scientific">Candidatus Scatavimonas merdigallinarum</name>
    <dbReference type="NCBI Taxonomy" id="2840914"/>
    <lineage>
        <taxon>Bacteria</taxon>
        <taxon>Bacillati</taxon>
        <taxon>Bacillota</taxon>
        <taxon>Clostridia</taxon>
        <taxon>Eubacteriales</taxon>
        <taxon>Oscillospiraceae</taxon>
        <taxon>Oscillospiraceae incertae sedis</taxon>
        <taxon>Candidatus Scatavimonas</taxon>
    </lineage>
</organism>
<dbReference type="SFLD" id="SFLDG01129">
    <property type="entry name" value="C1.5:_HAD__Beta-PGM__Phosphata"/>
    <property type="match status" value="1"/>
</dbReference>
<dbReference type="InterPro" id="IPR041492">
    <property type="entry name" value="HAD_2"/>
</dbReference>
<name>A0A9D1CU56_9FIRM</name>
<proteinExistence type="predicted"/>
<gene>
    <name evidence="1" type="ORF">IAD32_03885</name>
</gene>
<dbReference type="Proteomes" id="UP000886787">
    <property type="component" value="Unassembled WGS sequence"/>
</dbReference>
<dbReference type="PANTHER" id="PTHR18901:SF38">
    <property type="entry name" value="PSEUDOURIDINE-5'-PHOSPHATASE"/>
    <property type="match status" value="1"/>
</dbReference>
<dbReference type="InterPro" id="IPR036412">
    <property type="entry name" value="HAD-like_sf"/>
</dbReference>
<sequence>MKDQVKGAVFDMDGLLLDTEYLTYRLCKAAAAEMGFTLSLDLFKQTVGLRSSDTKKILEAAFGTAFCYEDLRARNLSMFWSYIEKNGVPVKEGVFTLLSLLKEEGILCAVATSTSRQTASKLLRLCGLAEYMDAFVYGDMVENGKPAPDIFLKACSLLAIAPAACVGFEDSYNGIRAVYRAGMAPVMIPDLLPPTPEMQKLTYAIYTNLEQATELFKKEK</sequence>
<dbReference type="Pfam" id="PF13419">
    <property type="entry name" value="HAD_2"/>
    <property type="match status" value="1"/>
</dbReference>